<dbReference type="SUPFAM" id="SSF82185">
    <property type="entry name" value="Histone H3 K4-specific methyltransferase SET7/9 N-terminal domain"/>
    <property type="match status" value="1"/>
</dbReference>
<feature type="repeat" description="TPR" evidence="1">
    <location>
        <begin position="275"/>
        <end position="308"/>
    </location>
</feature>
<evidence type="ECO:0000313" key="4">
    <source>
        <dbReference type="Proteomes" id="UP000676386"/>
    </source>
</evidence>
<dbReference type="InterPro" id="IPR011652">
    <property type="entry name" value="MORN_2"/>
</dbReference>
<accession>A0ABS5J3U0</accession>
<dbReference type="PANTHER" id="PTHR33706">
    <property type="entry name" value="MORN VARIANT REPEAT PROTEIN"/>
    <property type="match status" value="1"/>
</dbReference>
<feature type="repeat" description="TPR" evidence="1">
    <location>
        <begin position="241"/>
        <end position="274"/>
    </location>
</feature>
<evidence type="ECO:0000256" key="1">
    <source>
        <dbReference type="PROSITE-ProRule" id="PRU00339"/>
    </source>
</evidence>
<dbReference type="Pfam" id="PF07661">
    <property type="entry name" value="MORN_2"/>
    <property type="match status" value="2"/>
</dbReference>
<dbReference type="InterPro" id="IPR011990">
    <property type="entry name" value="TPR-like_helical_dom_sf"/>
</dbReference>
<evidence type="ECO:0000256" key="2">
    <source>
        <dbReference type="SAM" id="SignalP"/>
    </source>
</evidence>
<protein>
    <submittedName>
        <fullName evidence="3">Tetratricopeptide repeat protein</fullName>
    </submittedName>
</protein>
<dbReference type="EMBL" id="JAGTXB010000011">
    <property type="protein sequence ID" value="MBS0029889.1"/>
    <property type="molecule type" value="Genomic_DNA"/>
</dbReference>
<name>A0ABS5J3U0_9BACT</name>
<dbReference type="Gene3D" id="1.25.40.10">
    <property type="entry name" value="Tetratricopeptide repeat domain"/>
    <property type="match status" value="1"/>
</dbReference>
<dbReference type="PROSITE" id="PS50005">
    <property type="entry name" value="TPR"/>
    <property type="match status" value="2"/>
</dbReference>
<dbReference type="InterPro" id="IPR019734">
    <property type="entry name" value="TPR_rpt"/>
</dbReference>
<proteinExistence type="predicted"/>
<feature type="signal peptide" evidence="2">
    <location>
        <begin position="1"/>
        <end position="20"/>
    </location>
</feature>
<keyword evidence="2" id="KW-0732">Signal</keyword>
<reference evidence="3 4" key="1">
    <citation type="submission" date="2021-04" db="EMBL/GenBank/DDBJ databases">
        <title>Chitinophaga sp. nov., isolated from the rhizosphere soil.</title>
        <authorList>
            <person name="He S."/>
        </authorList>
    </citation>
    <scope>NUCLEOTIDE SEQUENCE [LARGE SCALE GENOMIC DNA]</scope>
    <source>
        <strain evidence="3 4">2R12</strain>
    </source>
</reference>
<dbReference type="PANTHER" id="PTHR33706:SF1">
    <property type="entry name" value="TPR REPEAT PROTEIN"/>
    <property type="match status" value="1"/>
</dbReference>
<feature type="chain" id="PRO_5047330222" evidence="2">
    <location>
        <begin position="21"/>
        <end position="384"/>
    </location>
</feature>
<sequence>MKKIVFLLVLFLACSLYSVAQNTREAIMYIVDSIPVIEDPEEDNQVIEADVADITVIKNRDSLNALGYDKFAGAIFIFTKAYRTRSDDTKNIPSLKQMERKNGVWYFHGNLYSGKFIDYYYSGRKQHEGAFQNGKAEGLLTKYYSNGLVSAENYYVNGIQNGTEKEYYENGVLKQKGEFVNGKETGVWEMYFPNGQVRQRSSFRDGTMDGETTVYYSTGQVRAVEIAKNGTITADKRLEKIEQMMTKGHASYKEGDYKAAIKNYSKAIDLDSTYAEAYFARGTMKLNNFLFDEAILDFNKALVFEPYFERALSNRAFARIRKYQLGSGRKLSGNRDVTVIASKDVPDIPANERVIICADLKQAIFLGDNGKMILDARREFCDAK</sequence>
<dbReference type="SMART" id="SM00028">
    <property type="entry name" value="TPR"/>
    <property type="match status" value="2"/>
</dbReference>
<keyword evidence="4" id="KW-1185">Reference proteome</keyword>
<dbReference type="Gene3D" id="3.90.930.1">
    <property type="match status" value="1"/>
</dbReference>
<dbReference type="SUPFAM" id="SSF48452">
    <property type="entry name" value="TPR-like"/>
    <property type="match status" value="1"/>
</dbReference>
<keyword evidence="1" id="KW-0802">TPR repeat</keyword>
<evidence type="ECO:0000313" key="3">
    <source>
        <dbReference type="EMBL" id="MBS0029889.1"/>
    </source>
</evidence>
<organism evidence="3 4">
    <name type="scientific">Chitinophaga hostae</name>
    <dbReference type="NCBI Taxonomy" id="2831022"/>
    <lineage>
        <taxon>Bacteria</taxon>
        <taxon>Pseudomonadati</taxon>
        <taxon>Bacteroidota</taxon>
        <taxon>Chitinophagia</taxon>
        <taxon>Chitinophagales</taxon>
        <taxon>Chitinophagaceae</taxon>
        <taxon>Chitinophaga</taxon>
    </lineage>
</organism>
<dbReference type="Pfam" id="PF13414">
    <property type="entry name" value="TPR_11"/>
    <property type="match status" value="1"/>
</dbReference>
<comment type="caution">
    <text evidence="3">The sequence shown here is derived from an EMBL/GenBank/DDBJ whole genome shotgun (WGS) entry which is preliminary data.</text>
</comment>
<dbReference type="Proteomes" id="UP000676386">
    <property type="component" value="Unassembled WGS sequence"/>
</dbReference>
<gene>
    <name evidence="3" type="ORF">KE626_21375</name>
</gene>
<dbReference type="RefSeq" id="WP_211974996.1">
    <property type="nucleotide sequence ID" value="NZ_CBFHAM010000023.1"/>
</dbReference>